<evidence type="ECO:0000259" key="6">
    <source>
        <dbReference type="Pfam" id="PF21076"/>
    </source>
</evidence>
<dbReference type="InterPro" id="IPR048381">
    <property type="entry name" value="GDH_C"/>
</dbReference>
<evidence type="ECO:0000259" key="7">
    <source>
        <dbReference type="Pfam" id="PF21077"/>
    </source>
</evidence>
<dbReference type="GO" id="GO:0004069">
    <property type="term" value="F:L-aspartate:2-oxoglutarate aminotransferase activity"/>
    <property type="evidence" value="ECO:0007669"/>
    <property type="project" value="InterPro"/>
</dbReference>
<dbReference type="InterPro" id="IPR024727">
    <property type="entry name" value="NAD_Glu_DH_N_ACT1"/>
</dbReference>
<protein>
    <submittedName>
        <fullName evidence="8">NAD-glutamate dehydrogenase</fullName>
    </submittedName>
</protein>
<dbReference type="GO" id="GO:0006538">
    <property type="term" value="P:L-glutamate catabolic process"/>
    <property type="evidence" value="ECO:0007669"/>
    <property type="project" value="InterPro"/>
</dbReference>
<evidence type="ECO:0000259" key="4">
    <source>
        <dbReference type="Pfam" id="PF21074"/>
    </source>
</evidence>
<dbReference type="InterPro" id="IPR007780">
    <property type="entry name" value="NAD_Glu_DH_bac"/>
</dbReference>
<keyword evidence="9" id="KW-1185">Reference proteome</keyword>
<evidence type="ECO:0000259" key="3">
    <source>
        <dbReference type="Pfam" id="PF05088"/>
    </source>
</evidence>
<evidence type="ECO:0000313" key="9">
    <source>
        <dbReference type="Proteomes" id="UP000282106"/>
    </source>
</evidence>
<feature type="domain" description="NAD-glutamate dehydrogenase catalytic" evidence="3">
    <location>
        <begin position="727"/>
        <end position="1230"/>
    </location>
</feature>
<dbReference type="InterPro" id="IPR049062">
    <property type="entry name" value="NAD_Glu_DH_ACT2"/>
</dbReference>
<dbReference type="InterPro" id="IPR049064">
    <property type="entry name" value="NAD_Glu_DH_ACT3"/>
</dbReference>
<comment type="caution">
    <text evidence="8">The sequence shown here is derived from an EMBL/GenBank/DDBJ whole genome shotgun (WGS) entry which is preliminary data.</text>
</comment>
<dbReference type="GO" id="GO:0004352">
    <property type="term" value="F:glutamate dehydrogenase (NAD+) activity"/>
    <property type="evidence" value="ECO:0007669"/>
    <property type="project" value="InterPro"/>
</dbReference>
<dbReference type="Pfam" id="PF21077">
    <property type="entry name" value="GDH_ACT3"/>
    <property type="match status" value="1"/>
</dbReference>
<feature type="domain" description="NAD-glutamate dehydrogenase ACT2" evidence="6">
    <location>
        <begin position="409"/>
        <end position="497"/>
    </location>
</feature>
<keyword evidence="1" id="KW-0560">Oxidoreductase</keyword>
<dbReference type="InterPro" id="IPR028971">
    <property type="entry name" value="NAD-GDH_cat"/>
</dbReference>
<dbReference type="Pfam" id="PF21073">
    <property type="entry name" value="GDH_HM1"/>
    <property type="match status" value="1"/>
</dbReference>
<gene>
    <name evidence="8" type="ORF">ED208_13205</name>
</gene>
<dbReference type="Pfam" id="PF21078">
    <property type="entry name" value="GDH_HM3"/>
    <property type="match status" value="1"/>
</dbReference>
<dbReference type="Proteomes" id="UP000282106">
    <property type="component" value="Unassembled WGS sequence"/>
</dbReference>
<dbReference type="SUPFAM" id="SSF51735">
    <property type="entry name" value="NAD(P)-binding Rossmann-fold domains"/>
    <property type="match status" value="1"/>
</dbReference>
<dbReference type="InterPro" id="IPR036291">
    <property type="entry name" value="NAD(P)-bd_dom_sf"/>
</dbReference>
<name>A0A3N0V7V5_9GAMM</name>
<dbReference type="PANTHER" id="PTHR43403:SF1">
    <property type="entry name" value="NAD-SPECIFIC GLUTAMATE DEHYDROGENASE"/>
    <property type="match status" value="1"/>
</dbReference>
<dbReference type="RefSeq" id="WP_123212387.1">
    <property type="nucleotide sequence ID" value="NZ_RJVO01000006.1"/>
</dbReference>
<dbReference type="InterPro" id="IPR049056">
    <property type="entry name" value="NAD_Glu_DH_HM3"/>
</dbReference>
<proteinExistence type="predicted"/>
<accession>A0A3N0V7V5</accession>
<feature type="domain" description="NAD-glutamate dehydrogenase N-terminal ACT1" evidence="5">
    <location>
        <begin position="42"/>
        <end position="178"/>
    </location>
</feature>
<dbReference type="InterPro" id="IPR049059">
    <property type="entry name" value="NAD_Glu_DH_HM1"/>
</dbReference>
<dbReference type="PANTHER" id="PTHR43403">
    <property type="entry name" value="NAD-SPECIFIC GLUTAMATE DEHYDROGENASE"/>
    <property type="match status" value="1"/>
</dbReference>
<feature type="domain" description="NAD-specific glutamate dehydrogenase C-terminal" evidence="4">
    <location>
        <begin position="1276"/>
        <end position="1611"/>
    </location>
</feature>
<feature type="compositionally biased region" description="Polar residues" evidence="2">
    <location>
        <begin position="1"/>
        <end position="14"/>
    </location>
</feature>
<dbReference type="SUPFAM" id="SSF53223">
    <property type="entry name" value="Aminoacid dehydrogenase-like, N-terminal domain"/>
    <property type="match status" value="1"/>
</dbReference>
<feature type="domain" description="NAD-glutamate dehydrogenase ACT3" evidence="7">
    <location>
        <begin position="559"/>
        <end position="624"/>
    </location>
</feature>
<organism evidence="8 9">
    <name type="scientific">Stagnimonas aquatica</name>
    <dbReference type="NCBI Taxonomy" id="2689987"/>
    <lineage>
        <taxon>Bacteria</taxon>
        <taxon>Pseudomonadati</taxon>
        <taxon>Pseudomonadota</taxon>
        <taxon>Gammaproteobacteria</taxon>
        <taxon>Nevskiales</taxon>
        <taxon>Nevskiaceae</taxon>
        <taxon>Stagnimonas</taxon>
    </lineage>
</organism>
<dbReference type="InterPro" id="IPR046346">
    <property type="entry name" value="Aminoacid_DH-like_N_sf"/>
</dbReference>
<dbReference type="Pfam" id="PF21076">
    <property type="entry name" value="GDH_ACT2"/>
    <property type="match status" value="1"/>
</dbReference>
<evidence type="ECO:0000256" key="2">
    <source>
        <dbReference type="SAM" id="MobiDB-lite"/>
    </source>
</evidence>
<dbReference type="Pfam" id="PF21074">
    <property type="entry name" value="GDH_C"/>
    <property type="match status" value="1"/>
</dbReference>
<evidence type="ECO:0000259" key="5">
    <source>
        <dbReference type="Pfam" id="PF21075"/>
    </source>
</evidence>
<feature type="region of interest" description="Disordered" evidence="2">
    <location>
        <begin position="1"/>
        <end position="21"/>
    </location>
</feature>
<dbReference type="Pfam" id="PF21075">
    <property type="entry name" value="GDH_ACT1"/>
    <property type="match status" value="1"/>
</dbReference>
<dbReference type="Pfam" id="PF05088">
    <property type="entry name" value="Bac_GDH_CD"/>
    <property type="match status" value="1"/>
</dbReference>
<dbReference type="PIRSF" id="PIRSF036761">
    <property type="entry name" value="GDH_Mll4104"/>
    <property type="match status" value="1"/>
</dbReference>
<evidence type="ECO:0000313" key="8">
    <source>
        <dbReference type="EMBL" id="ROH88765.1"/>
    </source>
</evidence>
<sequence>MTSNTDGRTPTSEPRPQAGPAWTEALESLAATDGAAAPPLSFLRRYFDTASGDALRARTPEALYALASSHWRLAAQRAPGEIDVRVQPPGEGRGLAWVQTVIEDMPFLVDSVMLCVREAGGVIDWAVHPILYLVRDADGRLDVPASLAAHQGPAESLIHIEFEPLADAAAYAQLEDRLRTTLAEVRTAVADYPAMRERLARLQTELSQPPAAASAAEFEEARAFLDWLDERHFTFLGVAESRSEAGPDGRPSLRTLHEAGLGLLRAGARLATSDELIAPQEELDKYAGSARLLVITKANVRSSVHHAEYLDVISVKRFAADGSVAGTVRLIGLFTSDAYAARPSEIPVVRHKVAEVMARAQLPPDSHSAKNLREILQAWPRDELFQSGEDELFAAAMSVRALRDRHQLRFLMRRDRYGRFYSCLVFVPRERYARELREQLARELLGLFGGYAVERNVDFLRGGFTRLHFIVRTPPGTRSGYSADEIEARLVAVTRSWRDQLREALLLAGDADGRLGARFLDAWPLSAQEATTPQEAAADIAQLAALSAEQPLAVRLLLDAHQQVAGLKLYREGGPVALSDALPVLENFGLRVVNQDPLELRPATGDSLWVQSFILQAQVSGDLTPEALRRLFEQAFLATWRGEAENDGLNRLVLAAGLSARQVTALRTLATYLVQTALPYGPVYIQSTLAAHPVICAQIVRLFEARFDPQLSESQRRDRQLEIGQSLDDALDKVASLDADRILRAAVNVVRAGLRSNYFQTLPDGGHKHYVSLKLDPAKVPDLPLPRPMFEIWVYAPEVEGVHLRGGKVARGGLRWSDRRQDFRTEVLGLMKAQMVKNTVIVPVGAKGGFVLKTGNPADRESWAKLGVEGYRTFLRGLLDITDNRQGAKVIAPKDVVRYDEDDPYLVVAADKGTATFSDIANGISADYGHWLGDAFASGGSVGYDHKKMGITAKGAWESVKRHFREIQWTDDTGVVRAGKDIQSEAFTVVGIGDMSGDVFGNGMLLSPHIHLLAAFDHRHIFLDPQPDASASFAERARLFALPRSSWDDYDKTLISKGGGVYPRSAKSIELSEEVRRVLAIEARRLTPNELMNAVLKAPVDLLWNGGIGTYVKASMQAHPEVGDRANDGLRVNGRELRCKVVGEGGNLGFTQPGRIEAALNGVRLNTDAIDNAGGVHSSDREVNIKIPLNQLMAEGKLDRASRDPLLMSMTEDLARAVLRDNTVQSGAVSLLEAQSAARLDEHRELIRTLEREGLLNRAVEFLPDDEALKERQRQGLGLTRPELSVLLAYAKMSLYTATLASEMPDDPFFVRDLLAYFPPALVERHGEALRKHQLRREIIATILSNAVANRMGVSFAHRLADDHGHARGEVLKAYAIAHEIYEADGYWNAIEALDNRVPAALQTRLMGLTSGLLKHATAWLVMAGYARRPVLQAVDRFSAAIGEIESLLPEALPPAYREDWQRTLSQLQAEGVPEALALRLAATRVLGNAPDITELALDANVTLREAAAAYFAVGERFRLLSLYAAINGLQVRGKWHALARSNLRDDLYRIHRLLAGRVLRMAGKSADERLEQWVERHRERIGFAETRIAELRAAGVNDFEGLVVAVRELRRLRSL</sequence>
<dbReference type="EMBL" id="RJVO01000006">
    <property type="protein sequence ID" value="ROH88765.1"/>
    <property type="molecule type" value="Genomic_DNA"/>
</dbReference>
<reference evidence="8 9" key="1">
    <citation type="submission" date="2018-10" db="EMBL/GenBank/DDBJ databases">
        <authorList>
            <person name="Chen W.-M."/>
        </authorList>
    </citation>
    <scope>NUCLEOTIDE SEQUENCE [LARGE SCALE GENOMIC DNA]</scope>
    <source>
        <strain evidence="8 9">THS-13</strain>
    </source>
</reference>
<evidence type="ECO:0000256" key="1">
    <source>
        <dbReference type="ARBA" id="ARBA00023002"/>
    </source>
</evidence>
<dbReference type="InParanoid" id="A0A3N0V7V5"/>